<accession>A0A2P2NUJ7</accession>
<evidence type="ECO:0000313" key="1">
    <source>
        <dbReference type="EMBL" id="MBX46110.1"/>
    </source>
</evidence>
<dbReference type="EMBL" id="GGEC01065626">
    <property type="protein sequence ID" value="MBX46110.1"/>
    <property type="molecule type" value="Transcribed_RNA"/>
</dbReference>
<organism evidence="1">
    <name type="scientific">Rhizophora mucronata</name>
    <name type="common">Asiatic mangrove</name>
    <dbReference type="NCBI Taxonomy" id="61149"/>
    <lineage>
        <taxon>Eukaryota</taxon>
        <taxon>Viridiplantae</taxon>
        <taxon>Streptophyta</taxon>
        <taxon>Embryophyta</taxon>
        <taxon>Tracheophyta</taxon>
        <taxon>Spermatophyta</taxon>
        <taxon>Magnoliopsida</taxon>
        <taxon>eudicotyledons</taxon>
        <taxon>Gunneridae</taxon>
        <taxon>Pentapetalae</taxon>
        <taxon>rosids</taxon>
        <taxon>fabids</taxon>
        <taxon>Malpighiales</taxon>
        <taxon>Rhizophoraceae</taxon>
        <taxon>Rhizophora</taxon>
    </lineage>
</organism>
<proteinExistence type="predicted"/>
<protein>
    <submittedName>
        <fullName evidence="1">Uncharacterized protein</fullName>
    </submittedName>
</protein>
<sequence>MDFKIKYKRKGEKCLKWKLGTY</sequence>
<name>A0A2P2NUJ7_RHIMU</name>
<dbReference type="AlphaFoldDB" id="A0A2P2NUJ7"/>
<reference evidence="1" key="1">
    <citation type="submission" date="2018-02" db="EMBL/GenBank/DDBJ databases">
        <title>Rhizophora mucronata_Transcriptome.</title>
        <authorList>
            <person name="Meera S.P."/>
            <person name="Sreeshan A."/>
            <person name="Augustine A."/>
        </authorList>
    </citation>
    <scope>NUCLEOTIDE SEQUENCE</scope>
    <source>
        <tissue evidence="1">Leaf</tissue>
    </source>
</reference>